<reference evidence="2" key="1">
    <citation type="submission" date="2015-06" db="EMBL/GenBank/DDBJ databases">
        <authorList>
            <person name="Urmite Genomes"/>
        </authorList>
    </citation>
    <scope>NUCLEOTIDE SEQUENCE [LARGE SCALE GENOMIC DNA]</scope>
    <source>
        <strain evidence="2">CSUR P1867</strain>
    </source>
</reference>
<evidence type="ECO:0000313" key="2">
    <source>
        <dbReference type="Proteomes" id="UP000183920"/>
    </source>
</evidence>
<sequence>MEKCQPYLGRVNIQIKNFGTLFFDRLDTELLQDAINYIEYDERGLAFETICDHISEYNIPITSEEYHIAVDLANELKMNSNDISLLHMKELIIKK</sequence>
<dbReference type="AlphaFoldDB" id="A0A0G4QGV6"/>
<dbReference type="Proteomes" id="UP000183920">
    <property type="component" value="Unassembled WGS sequence"/>
</dbReference>
<protein>
    <recommendedName>
        <fullName evidence="3">MafI family immunity protein</fullName>
    </recommendedName>
</protein>
<proteinExistence type="predicted"/>
<accession>A0A0G4QGV6</accession>
<name>A0A0G4QGV6_9GAMM</name>
<dbReference type="InterPro" id="IPR047880">
    <property type="entry name" value="MafI-like"/>
</dbReference>
<dbReference type="NCBIfam" id="NF033691">
    <property type="entry name" value="immunity_MafI"/>
    <property type="match status" value="1"/>
</dbReference>
<dbReference type="EMBL" id="CVRY01000007">
    <property type="protein sequence ID" value="CRL65088.1"/>
    <property type="molecule type" value="Genomic_DNA"/>
</dbReference>
<gene>
    <name evidence="1" type="ORF">BN1804_03332</name>
</gene>
<evidence type="ECO:0000313" key="1">
    <source>
        <dbReference type="EMBL" id="CRL65088.1"/>
    </source>
</evidence>
<organism evidence="1 2">
    <name type="scientific">Proteus penneri</name>
    <dbReference type="NCBI Taxonomy" id="102862"/>
    <lineage>
        <taxon>Bacteria</taxon>
        <taxon>Pseudomonadati</taxon>
        <taxon>Pseudomonadota</taxon>
        <taxon>Gammaproteobacteria</taxon>
        <taxon>Enterobacterales</taxon>
        <taxon>Morganellaceae</taxon>
        <taxon>Proteus</taxon>
    </lineage>
</organism>
<evidence type="ECO:0008006" key="3">
    <source>
        <dbReference type="Google" id="ProtNLM"/>
    </source>
</evidence>
<dbReference type="RefSeq" id="WP_082147388.1">
    <property type="nucleotide sequence ID" value="NZ_CVRY01000007.1"/>
</dbReference>